<dbReference type="AlphaFoldDB" id="A0A0E9S890"/>
<reference evidence="1" key="2">
    <citation type="journal article" date="2015" name="Fish Shellfish Immunol.">
        <title>Early steps in the European eel (Anguilla anguilla)-Vibrio vulnificus interaction in the gills: Role of the RtxA13 toxin.</title>
        <authorList>
            <person name="Callol A."/>
            <person name="Pajuelo D."/>
            <person name="Ebbesson L."/>
            <person name="Teles M."/>
            <person name="MacKenzie S."/>
            <person name="Amaro C."/>
        </authorList>
    </citation>
    <scope>NUCLEOTIDE SEQUENCE</scope>
</reference>
<protein>
    <submittedName>
        <fullName evidence="1">Uncharacterized protein</fullName>
    </submittedName>
</protein>
<organism evidence="1">
    <name type="scientific">Anguilla anguilla</name>
    <name type="common">European freshwater eel</name>
    <name type="synonym">Muraena anguilla</name>
    <dbReference type="NCBI Taxonomy" id="7936"/>
    <lineage>
        <taxon>Eukaryota</taxon>
        <taxon>Metazoa</taxon>
        <taxon>Chordata</taxon>
        <taxon>Craniata</taxon>
        <taxon>Vertebrata</taxon>
        <taxon>Euteleostomi</taxon>
        <taxon>Actinopterygii</taxon>
        <taxon>Neopterygii</taxon>
        <taxon>Teleostei</taxon>
        <taxon>Anguilliformes</taxon>
        <taxon>Anguillidae</taxon>
        <taxon>Anguilla</taxon>
    </lineage>
</organism>
<reference evidence="1" key="1">
    <citation type="submission" date="2014-11" db="EMBL/GenBank/DDBJ databases">
        <authorList>
            <person name="Amaro Gonzalez C."/>
        </authorList>
    </citation>
    <scope>NUCLEOTIDE SEQUENCE</scope>
</reference>
<name>A0A0E9S890_ANGAN</name>
<proteinExistence type="predicted"/>
<dbReference type="EMBL" id="GBXM01071145">
    <property type="protein sequence ID" value="JAH37432.1"/>
    <property type="molecule type" value="Transcribed_RNA"/>
</dbReference>
<accession>A0A0E9S890</accession>
<sequence length="39" mass="4658">MLSNPPKTLILTIKRIYKLYKYCYSTATRKREVSGYFPI</sequence>
<evidence type="ECO:0000313" key="1">
    <source>
        <dbReference type="EMBL" id="JAH37432.1"/>
    </source>
</evidence>